<reference evidence="1 2" key="1">
    <citation type="submission" date="2018-03" db="EMBL/GenBank/DDBJ databases">
        <title>Diversity of phytobeneficial traits revealed by whole-genome analysis of worldwide-isolated phenazine-producing Pseudomonas spp.</title>
        <authorList>
            <person name="Biessy A."/>
            <person name="Novinscak A."/>
            <person name="Blom J."/>
            <person name="Leger G."/>
            <person name="Thomashow L.S."/>
            <person name="Cazorla F.M."/>
            <person name="Josic D."/>
            <person name="Filion M."/>
        </authorList>
    </citation>
    <scope>NUCLEOTIDE SEQUENCE [LARGE SCALE GENOMIC DNA]</scope>
    <source>
        <strain evidence="1 2">30B</strain>
    </source>
</reference>
<evidence type="ECO:0000313" key="2">
    <source>
        <dbReference type="Proteomes" id="UP000268696"/>
    </source>
</evidence>
<sequence length="64" mass="7504">MKTPERGYHSAAISYSNCRQLALWLTWPAPSDLPKSNDGQEIYSWSRHHQMIWHSAWESSITRC</sequence>
<gene>
    <name evidence="1" type="ORF">C4K03_0848</name>
</gene>
<dbReference type="Proteomes" id="UP000268696">
    <property type="component" value="Chromosome"/>
</dbReference>
<name>A0A3G7U1I7_9PSED</name>
<protein>
    <submittedName>
        <fullName evidence="1">Uncharacterized protein</fullName>
    </submittedName>
</protein>
<dbReference type="AlphaFoldDB" id="A0A3G7U1I7"/>
<accession>A0A3G7U1I7</accession>
<proteinExistence type="predicted"/>
<dbReference type="EMBL" id="CP027754">
    <property type="protein sequence ID" value="AZE53021.1"/>
    <property type="molecule type" value="Genomic_DNA"/>
</dbReference>
<organism evidence="1 2">
    <name type="scientific">Pseudomonas synxantha</name>
    <dbReference type="NCBI Taxonomy" id="47883"/>
    <lineage>
        <taxon>Bacteria</taxon>
        <taxon>Pseudomonadati</taxon>
        <taxon>Pseudomonadota</taxon>
        <taxon>Gammaproteobacteria</taxon>
        <taxon>Pseudomonadales</taxon>
        <taxon>Pseudomonadaceae</taxon>
        <taxon>Pseudomonas</taxon>
    </lineage>
</organism>
<evidence type="ECO:0000313" key="1">
    <source>
        <dbReference type="EMBL" id="AZE53021.1"/>
    </source>
</evidence>